<dbReference type="EMBL" id="WNXD01000001">
    <property type="protein sequence ID" value="MBB2144093.1"/>
    <property type="molecule type" value="Genomic_DNA"/>
</dbReference>
<accession>A0A923DX59</accession>
<sequence>MISKVDITSKKIVLITSGQPSLNPRLVKEADALIDAGYDVTVIYQYWNDWATNLDKKLLATKKWKYHLVGGSPLVEKMLYLKSRFKFKIANFFVKNFGLNTFAEQALGRCTSLLIKKALTIKADLYIAHNLAALPAAIKAGKKNQAKCGFDAEDFHRNEVSDNLTDFDVIIKTHIENKYIPQLNYLTTASPLISNAYKKLYPNLEPLTLLNVFPKQSIIKQKMADSSVLKLFWFSQTIGTNRGLENVIRAIGKFNAELHLLGNHDDAIKTHFMALANESGLKKDNIHFYKPIPADEIFAFASQFDIGLATELNTPKNRDICLTNKIFTYVQGGLAILASSTRAQKLLLENFPNMGTVYNQNNPQSISLAISNYFKDESLLVYQQAKAKYYALETLNWDNEKTKFLTLINQILI</sequence>
<comment type="caution">
    <text evidence="1">The sequence shown here is derived from an EMBL/GenBank/DDBJ whole genome shotgun (WGS) entry which is preliminary data.</text>
</comment>
<gene>
    <name evidence="1" type="ORF">GM921_01225</name>
</gene>
<proteinExistence type="predicted"/>
<dbReference type="SUPFAM" id="SSF53756">
    <property type="entry name" value="UDP-Glycosyltransferase/glycogen phosphorylase"/>
    <property type="match status" value="1"/>
</dbReference>
<dbReference type="AlphaFoldDB" id="A0A923DX59"/>
<name>A0A923DX59_9SPHI</name>
<keyword evidence="2" id="KW-1185">Reference proteome</keyword>
<evidence type="ECO:0000313" key="2">
    <source>
        <dbReference type="Proteomes" id="UP000601055"/>
    </source>
</evidence>
<dbReference type="RefSeq" id="WP_182920794.1">
    <property type="nucleotide sequence ID" value="NZ_WNXD01000001.1"/>
</dbReference>
<reference evidence="1" key="1">
    <citation type="submission" date="2019-11" db="EMBL/GenBank/DDBJ databases">
        <title>Description of Pedobacter sp. LMG 31464T.</title>
        <authorList>
            <person name="Carlier A."/>
            <person name="Qi S."/>
            <person name="Vandamme P."/>
        </authorList>
    </citation>
    <scope>NUCLEOTIDE SEQUENCE</scope>
    <source>
        <strain evidence="1">LMG 31464</strain>
    </source>
</reference>
<evidence type="ECO:0000313" key="1">
    <source>
        <dbReference type="EMBL" id="MBB2144093.1"/>
    </source>
</evidence>
<dbReference type="Proteomes" id="UP000601055">
    <property type="component" value="Unassembled WGS sequence"/>
</dbReference>
<organism evidence="1 2">
    <name type="scientific">Pedobacter planticolens</name>
    <dbReference type="NCBI Taxonomy" id="2679964"/>
    <lineage>
        <taxon>Bacteria</taxon>
        <taxon>Pseudomonadati</taxon>
        <taxon>Bacteroidota</taxon>
        <taxon>Sphingobacteriia</taxon>
        <taxon>Sphingobacteriales</taxon>
        <taxon>Sphingobacteriaceae</taxon>
        <taxon>Pedobacter</taxon>
    </lineage>
</organism>
<protein>
    <submittedName>
        <fullName evidence="1">Uncharacterized protein</fullName>
    </submittedName>
</protein>
<dbReference type="Gene3D" id="3.40.50.2000">
    <property type="entry name" value="Glycogen Phosphorylase B"/>
    <property type="match status" value="1"/>
</dbReference>